<organism evidence="2 3">
    <name type="scientific">Antrodiella citrinella</name>
    <dbReference type="NCBI Taxonomy" id="2447956"/>
    <lineage>
        <taxon>Eukaryota</taxon>
        <taxon>Fungi</taxon>
        <taxon>Dikarya</taxon>
        <taxon>Basidiomycota</taxon>
        <taxon>Agaricomycotina</taxon>
        <taxon>Agaricomycetes</taxon>
        <taxon>Polyporales</taxon>
        <taxon>Steccherinaceae</taxon>
        <taxon>Antrodiella</taxon>
    </lineage>
</organism>
<protein>
    <submittedName>
        <fullName evidence="2">Uncharacterized protein</fullName>
    </submittedName>
</protein>
<dbReference type="AlphaFoldDB" id="A0A4S4N860"/>
<keyword evidence="3" id="KW-1185">Reference proteome</keyword>
<gene>
    <name evidence="2" type="ORF">EUX98_g176</name>
</gene>
<accession>A0A4S4N860</accession>
<feature type="compositionally biased region" description="Acidic residues" evidence="1">
    <location>
        <begin position="220"/>
        <end position="240"/>
    </location>
</feature>
<proteinExistence type="predicted"/>
<feature type="compositionally biased region" description="Basic residues" evidence="1">
    <location>
        <begin position="336"/>
        <end position="345"/>
    </location>
</feature>
<sequence length="358" mass="41423">MWLLHECSKLMNSGQQVGPMDEDVLVQTLYESESKGISYRKALQNLHSVNNHPAHMWKDYYLEHRVRLDKLIEAERRSTKGNGKQIKRRSASPPLHPPSRDHREQKYSGPAPPKRTEQLSNGNFRFTSEDSKFMKDYIRYRCRENFSRNKSTLAEELSKYAPHHSKAAWRNFMGRNEAKIESILDAIQAEWRKSGDVCFGSDEDDGDNDESDEKSSSDESGYEDEPSEQESEASDEDEDVQNMSEAGGKLLDSDKRVMARFIASTEEWNGDIGTIKSRWEPFANMYTQRSVGAWVEAYRHHRDVVDAFVKKYRRRNEAPKRTRLLSSQTAIPSWSKKGKAAMKRKASGEDYKSHKRSR</sequence>
<feature type="region of interest" description="Disordered" evidence="1">
    <location>
        <begin position="75"/>
        <end position="124"/>
    </location>
</feature>
<dbReference type="Proteomes" id="UP000308730">
    <property type="component" value="Unassembled WGS sequence"/>
</dbReference>
<dbReference type="OrthoDB" id="3194584at2759"/>
<feature type="compositionally biased region" description="Acidic residues" evidence="1">
    <location>
        <begin position="201"/>
        <end position="212"/>
    </location>
</feature>
<name>A0A4S4N860_9APHY</name>
<comment type="caution">
    <text evidence="2">The sequence shown here is derived from an EMBL/GenBank/DDBJ whole genome shotgun (WGS) entry which is preliminary data.</text>
</comment>
<evidence type="ECO:0000313" key="3">
    <source>
        <dbReference type="Proteomes" id="UP000308730"/>
    </source>
</evidence>
<dbReference type="EMBL" id="SGPM01000001">
    <property type="protein sequence ID" value="THH34151.1"/>
    <property type="molecule type" value="Genomic_DNA"/>
</dbReference>
<reference evidence="2 3" key="1">
    <citation type="submission" date="2019-02" db="EMBL/GenBank/DDBJ databases">
        <title>Genome sequencing of the rare red list fungi Antrodiella citrinella (Flaviporus citrinellus).</title>
        <authorList>
            <person name="Buettner E."/>
            <person name="Kellner H."/>
        </authorList>
    </citation>
    <scope>NUCLEOTIDE SEQUENCE [LARGE SCALE GENOMIC DNA]</scope>
    <source>
        <strain evidence="2 3">DSM 108506</strain>
    </source>
</reference>
<evidence type="ECO:0000313" key="2">
    <source>
        <dbReference type="EMBL" id="THH34151.1"/>
    </source>
</evidence>
<feature type="region of interest" description="Disordered" evidence="1">
    <location>
        <begin position="319"/>
        <end position="358"/>
    </location>
</feature>
<evidence type="ECO:0000256" key="1">
    <source>
        <dbReference type="SAM" id="MobiDB-lite"/>
    </source>
</evidence>
<feature type="region of interest" description="Disordered" evidence="1">
    <location>
        <begin position="196"/>
        <end position="249"/>
    </location>
</feature>